<comment type="caution">
    <text evidence="2">The sequence shown here is derived from an EMBL/GenBank/DDBJ whole genome shotgun (WGS) entry which is preliminary data.</text>
</comment>
<gene>
    <name evidence="2" type="ORF">LLUT_LOCUS3501</name>
</gene>
<proteinExistence type="predicted"/>
<dbReference type="Gene3D" id="2.60.210.10">
    <property type="entry name" value="Apoptosis, Tumor Necrosis Factor Receptor Associated Protein 2, Chain A"/>
    <property type="match status" value="1"/>
</dbReference>
<evidence type="ECO:0000313" key="2">
    <source>
        <dbReference type="EMBL" id="CAL0302441.1"/>
    </source>
</evidence>
<accession>A0AAV1W056</accession>
<dbReference type="AlphaFoldDB" id="A0AAV1W056"/>
<dbReference type="PROSITE" id="PS50144">
    <property type="entry name" value="MATH"/>
    <property type="match status" value="2"/>
</dbReference>
<dbReference type="EMBL" id="CAXHTB010000002">
    <property type="protein sequence ID" value="CAL0302441.1"/>
    <property type="molecule type" value="Genomic_DNA"/>
</dbReference>
<dbReference type="PANTHER" id="PTHR46162">
    <property type="entry name" value="TRAF-LIKE FAMILY PROTEIN"/>
    <property type="match status" value="1"/>
</dbReference>
<feature type="domain" description="MATH" evidence="1">
    <location>
        <begin position="45"/>
        <end position="171"/>
    </location>
</feature>
<evidence type="ECO:0000259" key="1">
    <source>
        <dbReference type="PROSITE" id="PS50144"/>
    </source>
</evidence>
<dbReference type="SUPFAM" id="SSF49599">
    <property type="entry name" value="TRAF domain-like"/>
    <property type="match status" value="1"/>
</dbReference>
<feature type="domain" description="MATH" evidence="1">
    <location>
        <begin position="1"/>
        <end position="25"/>
    </location>
</feature>
<evidence type="ECO:0000313" key="3">
    <source>
        <dbReference type="Proteomes" id="UP001497480"/>
    </source>
</evidence>
<protein>
    <recommendedName>
        <fullName evidence="1">MATH domain-containing protein</fullName>
    </recommendedName>
</protein>
<organism evidence="2 3">
    <name type="scientific">Lupinus luteus</name>
    <name type="common">European yellow lupine</name>
    <dbReference type="NCBI Taxonomy" id="3873"/>
    <lineage>
        <taxon>Eukaryota</taxon>
        <taxon>Viridiplantae</taxon>
        <taxon>Streptophyta</taxon>
        <taxon>Embryophyta</taxon>
        <taxon>Tracheophyta</taxon>
        <taxon>Spermatophyta</taxon>
        <taxon>Magnoliopsida</taxon>
        <taxon>eudicotyledons</taxon>
        <taxon>Gunneridae</taxon>
        <taxon>Pentapetalae</taxon>
        <taxon>rosids</taxon>
        <taxon>fabids</taxon>
        <taxon>Fabales</taxon>
        <taxon>Fabaceae</taxon>
        <taxon>Papilionoideae</taxon>
        <taxon>50 kb inversion clade</taxon>
        <taxon>genistoids sensu lato</taxon>
        <taxon>core genistoids</taxon>
        <taxon>Genisteae</taxon>
        <taxon>Lupinus</taxon>
    </lineage>
</organism>
<dbReference type="InterPro" id="IPR008974">
    <property type="entry name" value="TRAF-like"/>
</dbReference>
<dbReference type="SMART" id="SM00061">
    <property type="entry name" value="MATH"/>
    <property type="match status" value="1"/>
</dbReference>
<sequence>MDLATLNDPSKGYLVGDTCVIGVDIVVLNTKIQGECITMFEVPRVVSHSWKFDNFSTADLESYSSPQFFAGNYKWVIKFYPNGSGNSIGTAISLFLELDLSTSSNRKVFANYTLRAKDQKNGQRNEIKWSFNSFWNSTRNRGFNHFLPLDEFKDPKRGFLVNDSCVLEADVQVLGEVVPLPK</sequence>
<dbReference type="PANTHER" id="PTHR46162:SF9">
    <property type="entry name" value="MATH DOMAIN-CONTAINING PROTEIN"/>
    <property type="match status" value="1"/>
</dbReference>
<name>A0AAV1W056_LUPLU</name>
<dbReference type="Pfam" id="PF22486">
    <property type="entry name" value="MATH_2"/>
    <property type="match status" value="1"/>
</dbReference>
<reference evidence="2 3" key="1">
    <citation type="submission" date="2024-03" db="EMBL/GenBank/DDBJ databases">
        <authorList>
            <person name="Martinez-Hernandez J."/>
        </authorList>
    </citation>
    <scope>NUCLEOTIDE SEQUENCE [LARGE SCALE GENOMIC DNA]</scope>
</reference>
<dbReference type="InterPro" id="IPR002083">
    <property type="entry name" value="MATH/TRAF_dom"/>
</dbReference>
<dbReference type="Proteomes" id="UP001497480">
    <property type="component" value="Unassembled WGS sequence"/>
</dbReference>
<keyword evidence="3" id="KW-1185">Reference proteome</keyword>
<dbReference type="CDD" id="cd00121">
    <property type="entry name" value="MATH"/>
    <property type="match status" value="1"/>
</dbReference>